<dbReference type="SMART" id="SM00825">
    <property type="entry name" value="PKS_KS"/>
    <property type="match status" value="1"/>
</dbReference>
<dbReference type="PROSITE" id="PS00012">
    <property type="entry name" value="PHOSPHOPANTETHEINE"/>
    <property type="match status" value="1"/>
</dbReference>
<dbReference type="PROSITE" id="PS50075">
    <property type="entry name" value="CARRIER"/>
    <property type="match status" value="1"/>
</dbReference>
<evidence type="ECO:0000259" key="12">
    <source>
        <dbReference type="PROSITE" id="PS52019"/>
    </source>
</evidence>
<evidence type="ECO:0000313" key="14">
    <source>
        <dbReference type="Proteomes" id="UP001519332"/>
    </source>
</evidence>
<keyword evidence="7" id="KW-0511">Multifunctional enzyme</keyword>
<dbReference type="Gene3D" id="3.30.70.3290">
    <property type="match status" value="1"/>
</dbReference>
<evidence type="ECO:0000256" key="6">
    <source>
        <dbReference type="ARBA" id="ARBA00023194"/>
    </source>
</evidence>
<keyword evidence="6" id="KW-0045">Antibiotic biosynthesis</keyword>
<dbReference type="Gene3D" id="3.40.47.10">
    <property type="match status" value="1"/>
</dbReference>
<dbReference type="InterPro" id="IPR009081">
    <property type="entry name" value="PP-bd_ACP"/>
</dbReference>
<dbReference type="InterPro" id="IPR013968">
    <property type="entry name" value="PKS_KR"/>
</dbReference>
<dbReference type="CDD" id="cd08956">
    <property type="entry name" value="KR_3_FAS_SDR_x"/>
    <property type="match status" value="1"/>
</dbReference>
<dbReference type="InterPro" id="IPR049551">
    <property type="entry name" value="PKS_DH_C"/>
</dbReference>
<dbReference type="InterPro" id="IPR049900">
    <property type="entry name" value="PKS_mFAS_DH"/>
</dbReference>
<dbReference type="Gene3D" id="1.10.1200.10">
    <property type="entry name" value="ACP-like"/>
    <property type="match status" value="1"/>
</dbReference>
<dbReference type="InterPro" id="IPR042104">
    <property type="entry name" value="PKS_dehydratase_sf"/>
</dbReference>
<feature type="active site" description="Proton acceptor; for dehydratase activity" evidence="9">
    <location>
        <position position="927"/>
    </location>
</feature>
<dbReference type="InterPro" id="IPR006162">
    <property type="entry name" value="Ppantetheine_attach_site"/>
</dbReference>
<evidence type="ECO:0000256" key="9">
    <source>
        <dbReference type="PROSITE-ProRule" id="PRU01363"/>
    </source>
</evidence>
<dbReference type="SUPFAM" id="SSF55048">
    <property type="entry name" value="Probable ACP-binding domain of malonyl-CoA ACP transacylase"/>
    <property type="match status" value="1"/>
</dbReference>
<dbReference type="EMBL" id="JAGINW010000001">
    <property type="protein sequence ID" value="MBP2327133.1"/>
    <property type="molecule type" value="Genomic_DNA"/>
</dbReference>
<evidence type="ECO:0000256" key="8">
    <source>
        <dbReference type="ARBA" id="ARBA00023315"/>
    </source>
</evidence>
<dbReference type="Pfam" id="PF16197">
    <property type="entry name" value="KAsynt_C_assoc"/>
    <property type="match status" value="1"/>
</dbReference>
<keyword evidence="8" id="KW-0012">Acyltransferase</keyword>
<dbReference type="InterPro" id="IPR016039">
    <property type="entry name" value="Thiolase-like"/>
</dbReference>
<keyword evidence="14" id="KW-1185">Reference proteome</keyword>
<evidence type="ECO:0000259" key="11">
    <source>
        <dbReference type="PROSITE" id="PS52004"/>
    </source>
</evidence>
<dbReference type="InterPro" id="IPR055123">
    <property type="entry name" value="SpnB-like_Rossmann"/>
</dbReference>
<reference evidence="13 14" key="1">
    <citation type="submission" date="2021-03" db="EMBL/GenBank/DDBJ databases">
        <title>Sequencing the genomes of 1000 actinobacteria strains.</title>
        <authorList>
            <person name="Klenk H.-P."/>
        </authorList>
    </citation>
    <scope>NUCLEOTIDE SEQUENCE [LARGE SCALE GENOMIC DNA]</scope>
    <source>
        <strain evidence="13 14">DSM 46670</strain>
    </source>
</reference>
<evidence type="ECO:0000256" key="7">
    <source>
        <dbReference type="ARBA" id="ARBA00023268"/>
    </source>
</evidence>
<evidence type="ECO:0000259" key="10">
    <source>
        <dbReference type="PROSITE" id="PS50075"/>
    </source>
</evidence>
<feature type="domain" description="PKS/mFAS DH" evidence="12">
    <location>
        <begin position="895"/>
        <end position="1167"/>
    </location>
</feature>
<dbReference type="InterPro" id="IPR057326">
    <property type="entry name" value="KR_dom"/>
</dbReference>
<dbReference type="Pfam" id="PF22953">
    <property type="entry name" value="SpnB_Rossmann"/>
    <property type="match status" value="1"/>
</dbReference>
<dbReference type="InterPro" id="IPR001227">
    <property type="entry name" value="Ac_transferase_dom_sf"/>
</dbReference>
<dbReference type="SMART" id="SM00822">
    <property type="entry name" value="PKS_KR"/>
    <property type="match status" value="1"/>
</dbReference>
<dbReference type="InterPro" id="IPR016036">
    <property type="entry name" value="Malonyl_transacylase_ACP-bd"/>
</dbReference>
<feature type="domain" description="Carrier" evidence="10">
    <location>
        <begin position="1585"/>
        <end position="1660"/>
    </location>
</feature>
<evidence type="ECO:0000256" key="3">
    <source>
        <dbReference type="ARBA" id="ARBA00022450"/>
    </source>
</evidence>
<dbReference type="SUPFAM" id="SSF52151">
    <property type="entry name" value="FabD/lysophospholipase-like"/>
    <property type="match status" value="1"/>
</dbReference>
<gene>
    <name evidence="13" type="ORF">JOF56_007518</name>
</gene>
<dbReference type="PANTHER" id="PTHR43775">
    <property type="entry name" value="FATTY ACID SYNTHASE"/>
    <property type="match status" value="1"/>
</dbReference>
<dbReference type="SMART" id="SM01294">
    <property type="entry name" value="PKS_PP_betabranch"/>
    <property type="match status" value="1"/>
</dbReference>
<evidence type="ECO:0000256" key="5">
    <source>
        <dbReference type="ARBA" id="ARBA00022679"/>
    </source>
</evidence>
<feature type="region of interest" description="N-terminal hotdog fold" evidence="9">
    <location>
        <begin position="895"/>
        <end position="1017"/>
    </location>
</feature>
<dbReference type="InterPro" id="IPR014030">
    <property type="entry name" value="Ketoacyl_synth_N"/>
</dbReference>
<keyword evidence="5 13" id="KW-0808">Transferase</keyword>
<evidence type="ECO:0000256" key="4">
    <source>
        <dbReference type="ARBA" id="ARBA00022553"/>
    </source>
</evidence>
<organism evidence="13 14">
    <name type="scientific">Kibdelosporangium banguiense</name>
    <dbReference type="NCBI Taxonomy" id="1365924"/>
    <lineage>
        <taxon>Bacteria</taxon>
        <taxon>Bacillati</taxon>
        <taxon>Actinomycetota</taxon>
        <taxon>Actinomycetes</taxon>
        <taxon>Pseudonocardiales</taxon>
        <taxon>Pseudonocardiaceae</taxon>
        <taxon>Kibdelosporangium</taxon>
    </lineage>
</organism>
<dbReference type="InterPro" id="IPR020806">
    <property type="entry name" value="PKS_PP-bd"/>
</dbReference>
<dbReference type="Proteomes" id="UP001519332">
    <property type="component" value="Unassembled WGS sequence"/>
</dbReference>
<feature type="active site" description="Proton donor; for dehydratase activity" evidence="9">
    <location>
        <position position="1088"/>
    </location>
</feature>
<sequence>MTTETKLLDYLKRATTDLREARRAVREAELKNTEPVAIVGMACRYPGGIRSAADLWDLVVSGTDAISDFPLDRGWDLGRLYDPTGERPGSTCTREAGFLAGAGDFDPEFFGVSPREALVMDPQQRVLLETSWEALEQAGMAPDSLRGSKTGVFAGVMYHDYRGHAALGNLVSGRVAYTLGLEGPAVSVDTACSSSLVALHWAAQSLRRGDCSLALVGGVTVMATPQTFIDFNEQRGLSSDGRCKAFAAAADGTGWGEGVGVLVVERLSDARRNGHEVLAVVRASAVNSDGASSGMTVPNGPAQQRVIRAALASAGLSTKDVDMVEAHGTGTKLGDPIEAQALLATYGRDRDQEPLWLGSFKSNVGHTQAAAGVGGVIKVVQAIRHGVLPKTLHVDEPSPHVDWSAGGVELLTEARKWPEVDRVRRAAVSSFGISGTNAHVIIEQAEPAEIAGPCDQAGPVAWLVSANNTKSLPAQAARLASYLEDNPGLRPVDVAHSLAATRAALDHRAAVVGTGRDELLAGLTALAADTGGIRGTGRAGGRTAFLFTGQGSQRQGMGAELYATYPVFAAALDEVCAEFDLPQPLRDVIFAEDGPLSQTGYTQPALFAFEVALYRLLMSWGVKPDVLMGHSIGELVAAHVAGVLTLPDACTLVAARAKLMQALPAGGAMVAIACTEDDVTPLLSDKVSIAAINGPQSVVISGEEDAVLAVAASLKEHKNTRLRVSHAFHSPLMEPMLAEFGRIAVGLDFKAPSIPVVSNVSGKLAGAELATPEYWVEHVRAAVRFDDGINTLVADGVTTLVEVGPDAVLTAMGQNCTDAAVFVPVQRKDRPEPESAITGIATLHVNGITVDWAAILTGGRRVDLPTYAFQRERYWLPPNTGTADAESNGQVPAAHPMLSAVVPMAGADGVVLTGKLSADTVPWLADHVVLGSILLPGTAYVELAMRAGDEVGCGVIEEMTLQAPLVLPEGASAAIQVAVDGPDEADRRAFSVYSRLGVEGLWVRHASGVLSVAKDGPSGELTEWPPSDAVEVALDDPYYQLAEQGYDYGPTFQGLRAMWRRGEDVFAEVSLPEQTDARAYGLHPALFDASFHAQLLGPARADGEVAPMLPFLFSGTTLHSAGASSVRVHVSPTGPDTITLSITDTAGNPVLSVDSLAARPISAGQLAQTANDSLFSLAWEPAPDGSDGPASANTIFVSSTGDDVPAAAREAVDEVLAAVREHLAGDGGVLAVITGGDLGAAPVRGVVRAAEAENPGRFVLIDADTEPSSQQLRAALATGETELAIRDGRLLVPRLVKASQELDGFSWNPDGTVLITGGTGGLGAVLAKHLVTTHGVRRLVLTSRRGLAAVGAQELRDELVELGAEVTVASCDVSDADAVAQLLAGIPSLTVVLHAAGIAAAGTVETVTPEHIDSVFGPKVDGAWHLHELTKDLDLDAFVLFSSAAGLVLGAGQAGYAAANVFLDELASHRRGLGLPAVSLAWGAWAEDGGMAGQLEDSDLRRLRRLGMPPMSTVEGLALFDASLAAGEAVLVPLKVDIAALRARTDAVPAPLRGLARVTVRRRSAQAGGSVAGRLAALPGEEREPYLLTVVSEHVAAVLGFASATSVDPVRAFQEMGFDSLTSVELRNQLATTTGVSLPATVVFDHPTPAVLAKRLLESLDPGQANPAAPVLAEIDRLDAVLAAASVNGSAPKITARLEALLRKWTDAQGEDQDDTGADLGSVTDDELFAVLDNELGLA</sequence>
<evidence type="ECO:0000256" key="1">
    <source>
        <dbReference type="ARBA" id="ARBA00001957"/>
    </source>
</evidence>
<accession>A0ABS4TRV6</accession>
<dbReference type="Gene3D" id="3.10.129.110">
    <property type="entry name" value="Polyketide synthase dehydratase"/>
    <property type="match status" value="1"/>
</dbReference>
<dbReference type="InterPro" id="IPR014031">
    <property type="entry name" value="Ketoacyl_synth_C"/>
</dbReference>
<dbReference type="InterPro" id="IPR014043">
    <property type="entry name" value="Acyl_transferase_dom"/>
</dbReference>
<dbReference type="GO" id="GO:0016740">
    <property type="term" value="F:transferase activity"/>
    <property type="evidence" value="ECO:0007669"/>
    <property type="project" value="UniProtKB-KW"/>
</dbReference>
<dbReference type="Pfam" id="PF21089">
    <property type="entry name" value="PKS_DH_N"/>
    <property type="match status" value="1"/>
</dbReference>
<evidence type="ECO:0000256" key="2">
    <source>
        <dbReference type="ARBA" id="ARBA00004792"/>
    </source>
</evidence>
<comment type="cofactor">
    <cofactor evidence="1">
        <name>pantetheine 4'-phosphate</name>
        <dbReference type="ChEBI" id="CHEBI:47942"/>
    </cofactor>
</comment>
<feature type="region of interest" description="C-terminal hotdog fold" evidence="9">
    <location>
        <begin position="1029"/>
        <end position="1167"/>
    </location>
</feature>
<keyword evidence="3" id="KW-0596">Phosphopantetheine</keyword>
<dbReference type="Pfam" id="PF00698">
    <property type="entry name" value="Acyl_transf_1"/>
    <property type="match status" value="1"/>
</dbReference>
<dbReference type="InterPro" id="IPR032821">
    <property type="entry name" value="PKS_assoc"/>
</dbReference>
<comment type="pathway">
    <text evidence="2">Antibiotic biosynthesis.</text>
</comment>
<keyword evidence="4" id="KW-0597">Phosphoprotein</keyword>
<dbReference type="Pfam" id="PF00109">
    <property type="entry name" value="ketoacyl-synt"/>
    <property type="match status" value="1"/>
</dbReference>
<name>A0ABS4TRV6_9PSEU</name>
<dbReference type="PANTHER" id="PTHR43775:SF51">
    <property type="entry name" value="INACTIVE PHENOLPHTHIOCEROL SYNTHESIS POLYKETIDE SYNTHASE TYPE I PKS1-RELATED"/>
    <property type="match status" value="1"/>
</dbReference>
<proteinExistence type="predicted"/>
<dbReference type="SMART" id="SM00827">
    <property type="entry name" value="PKS_AT"/>
    <property type="match status" value="1"/>
</dbReference>
<dbReference type="CDD" id="cd00833">
    <property type="entry name" value="PKS"/>
    <property type="match status" value="1"/>
</dbReference>
<dbReference type="SMART" id="SM00826">
    <property type="entry name" value="PKS_DH"/>
    <property type="match status" value="1"/>
</dbReference>
<dbReference type="PROSITE" id="PS52019">
    <property type="entry name" value="PKS_MFAS_DH"/>
    <property type="match status" value="1"/>
</dbReference>
<dbReference type="InterPro" id="IPR018201">
    <property type="entry name" value="Ketoacyl_synth_AS"/>
</dbReference>
<dbReference type="Pfam" id="PF14765">
    <property type="entry name" value="PS-DH"/>
    <property type="match status" value="1"/>
</dbReference>
<dbReference type="Pfam" id="PF08990">
    <property type="entry name" value="Docking"/>
    <property type="match status" value="1"/>
</dbReference>
<feature type="domain" description="Ketosynthase family 3 (KS3)" evidence="11">
    <location>
        <begin position="33"/>
        <end position="444"/>
    </location>
</feature>
<dbReference type="InterPro" id="IPR015083">
    <property type="entry name" value="NorB/c/GfsB-D-like_docking"/>
</dbReference>
<dbReference type="SUPFAM" id="SSF53901">
    <property type="entry name" value="Thiolase-like"/>
    <property type="match status" value="1"/>
</dbReference>
<dbReference type="InterPro" id="IPR036736">
    <property type="entry name" value="ACP-like_sf"/>
</dbReference>
<protein>
    <submittedName>
        <fullName evidence="13">Acyl transferase domain-containing protein</fullName>
    </submittedName>
</protein>
<dbReference type="InterPro" id="IPR050091">
    <property type="entry name" value="PKS_NRPS_Biosynth_Enz"/>
</dbReference>
<dbReference type="PROSITE" id="PS00606">
    <property type="entry name" value="KS3_1"/>
    <property type="match status" value="1"/>
</dbReference>
<dbReference type="Pfam" id="PF08659">
    <property type="entry name" value="KR"/>
    <property type="match status" value="1"/>
</dbReference>
<dbReference type="SUPFAM" id="SSF51735">
    <property type="entry name" value="NAD(P)-binding Rossmann-fold domains"/>
    <property type="match status" value="2"/>
</dbReference>
<dbReference type="Gene3D" id="3.40.50.720">
    <property type="entry name" value="NAD(P)-binding Rossmann-like Domain"/>
    <property type="match status" value="1"/>
</dbReference>
<dbReference type="InterPro" id="IPR020841">
    <property type="entry name" value="PKS_Beta-ketoAc_synthase_dom"/>
</dbReference>
<dbReference type="Pfam" id="PF00550">
    <property type="entry name" value="PP-binding"/>
    <property type="match status" value="1"/>
</dbReference>
<dbReference type="SUPFAM" id="SSF47336">
    <property type="entry name" value="ACP-like"/>
    <property type="match status" value="1"/>
</dbReference>
<dbReference type="SMART" id="SM00823">
    <property type="entry name" value="PKS_PP"/>
    <property type="match status" value="1"/>
</dbReference>
<evidence type="ECO:0000313" key="13">
    <source>
        <dbReference type="EMBL" id="MBP2327133.1"/>
    </source>
</evidence>
<comment type="caution">
    <text evidence="13">The sequence shown here is derived from an EMBL/GenBank/DDBJ whole genome shotgun (WGS) entry which is preliminary data.</text>
</comment>
<dbReference type="InterPro" id="IPR049552">
    <property type="entry name" value="PKS_DH_N"/>
</dbReference>
<dbReference type="Pfam" id="PF02801">
    <property type="entry name" value="Ketoacyl-synt_C"/>
    <property type="match status" value="1"/>
</dbReference>
<dbReference type="InterPro" id="IPR036291">
    <property type="entry name" value="NAD(P)-bd_dom_sf"/>
</dbReference>
<dbReference type="Gene3D" id="3.40.366.10">
    <property type="entry name" value="Malonyl-Coenzyme A Acyl Carrier Protein, domain 2"/>
    <property type="match status" value="1"/>
</dbReference>
<dbReference type="InterPro" id="IPR020807">
    <property type="entry name" value="PKS_DH"/>
</dbReference>
<dbReference type="PROSITE" id="PS52004">
    <property type="entry name" value="KS3_2"/>
    <property type="match status" value="1"/>
</dbReference>
<dbReference type="InterPro" id="IPR016035">
    <property type="entry name" value="Acyl_Trfase/lysoPLipase"/>
</dbReference>